<dbReference type="PANTHER" id="PTHR30203:SF25">
    <property type="entry name" value="OUTER MEMBRANE PROTEIN-RELATED"/>
    <property type="match status" value="1"/>
</dbReference>
<protein>
    <submittedName>
        <fullName evidence="3">RND efflux system, outer membrane lipoprotein CmeC</fullName>
    </submittedName>
</protein>
<dbReference type="InterPro" id="IPR010131">
    <property type="entry name" value="MdtP/NodT-like"/>
</dbReference>
<dbReference type="Gene3D" id="1.20.1600.10">
    <property type="entry name" value="Outer membrane efflux proteins (OEP)"/>
    <property type="match status" value="2"/>
</dbReference>
<proteinExistence type="inferred from homology"/>
<name>A0A6J4T078_9SPHN</name>
<dbReference type="EMBL" id="CADCVX010000300">
    <property type="protein sequence ID" value="CAA9509675.1"/>
    <property type="molecule type" value="Genomic_DNA"/>
</dbReference>
<organism evidence="3">
    <name type="scientific">uncultured Sphingomonadaceae bacterium</name>
    <dbReference type="NCBI Taxonomy" id="169976"/>
    <lineage>
        <taxon>Bacteria</taxon>
        <taxon>Pseudomonadati</taxon>
        <taxon>Pseudomonadota</taxon>
        <taxon>Alphaproteobacteria</taxon>
        <taxon>Sphingomonadales</taxon>
        <taxon>Sphingomonadaceae</taxon>
        <taxon>environmental samples</taxon>
    </lineage>
</organism>
<dbReference type="PANTHER" id="PTHR30203">
    <property type="entry name" value="OUTER MEMBRANE CATION EFFLUX PROTEIN"/>
    <property type="match status" value="1"/>
</dbReference>
<dbReference type="GO" id="GO:0015562">
    <property type="term" value="F:efflux transmembrane transporter activity"/>
    <property type="evidence" value="ECO:0007669"/>
    <property type="project" value="InterPro"/>
</dbReference>
<accession>A0A6J4T078</accession>
<dbReference type="InterPro" id="IPR003423">
    <property type="entry name" value="OMP_efflux"/>
</dbReference>
<dbReference type="Pfam" id="PF02321">
    <property type="entry name" value="OEP"/>
    <property type="match status" value="2"/>
</dbReference>
<keyword evidence="2" id="KW-0472">Membrane</keyword>
<dbReference type="Gene3D" id="2.20.200.10">
    <property type="entry name" value="Outer membrane efflux proteins (OEP)"/>
    <property type="match status" value="1"/>
</dbReference>
<comment type="subcellular location">
    <subcellularLocation>
        <location evidence="2">Cell membrane</location>
        <topology evidence="2">Lipid-anchor</topology>
    </subcellularLocation>
</comment>
<sequence length="520" mass="55424">MTRLFAMTLLASLAGCAVGPKIERPDARVDLKRPYSGIADAKTARNVDPGSPNPRILARWWRTLGDPVLDRLLDDALARNLDLDVARARLRQARAQRRVSRADRGPTLDATGVAQRQRISENIIPTTPGGGGGMGGGAATGGGATGGGAAGGGESGGGQAGGGFGAPGAEIDFFQASFDARWELDLFGGTKRRVRAADARVDAAELALADVRVSLAAEFVRDYLVVRELQTRLGIAARNLQASRRTAGIIRERDRAGLATGLDTARADAAVLSIRALVPQFEVQLRQGMMRPAVLAGREPGAFLPDLERAQPLPTVPRRVMVGIPSELLRRRPDVRNAERNLAAATDEVGGAVADLYPSFTIDGSFGFQADSLARLVDWGARFYKLGLNILAPIVDGGRRRATVELRRAETDEALARYRQAVLGGFQDVEDALVAFSRDQDQLAFREQEAALRARAVTLAQEQYRAGLVTTLNVLEAEQALFAVQDQVGTVRGAIAADWVAVQKSLGGGWDPSAPEKTGL</sequence>
<evidence type="ECO:0000313" key="3">
    <source>
        <dbReference type="EMBL" id="CAA9509675.1"/>
    </source>
</evidence>
<keyword evidence="2" id="KW-0564">Palmitate</keyword>
<evidence type="ECO:0000256" key="1">
    <source>
        <dbReference type="ARBA" id="ARBA00007613"/>
    </source>
</evidence>
<dbReference type="PROSITE" id="PS51257">
    <property type="entry name" value="PROKAR_LIPOPROTEIN"/>
    <property type="match status" value="1"/>
</dbReference>
<dbReference type="SUPFAM" id="SSF56954">
    <property type="entry name" value="Outer membrane efflux proteins (OEP)"/>
    <property type="match status" value="1"/>
</dbReference>
<keyword evidence="2" id="KW-1134">Transmembrane beta strand</keyword>
<keyword evidence="2" id="KW-0812">Transmembrane</keyword>
<gene>
    <name evidence="3" type="ORF">AVDCRST_MAG91-1550</name>
</gene>
<dbReference type="AlphaFoldDB" id="A0A6J4T078"/>
<reference evidence="3" key="1">
    <citation type="submission" date="2020-02" db="EMBL/GenBank/DDBJ databases">
        <authorList>
            <person name="Meier V. D."/>
        </authorList>
    </citation>
    <scope>NUCLEOTIDE SEQUENCE</scope>
    <source>
        <strain evidence="3">AVDCRST_MAG91</strain>
    </source>
</reference>
<evidence type="ECO:0000256" key="2">
    <source>
        <dbReference type="RuleBase" id="RU362097"/>
    </source>
</evidence>
<comment type="similarity">
    <text evidence="1 2">Belongs to the outer membrane factor (OMF) (TC 1.B.17) family.</text>
</comment>
<dbReference type="GO" id="GO:0005886">
    <property type="term" value="C:plasma membrane"/>
    <property type="evidence" value="ECO:0007669"/>
    <property type="project" value="UniProtKB-SubCell"/>
</dbReference>
<keyword evidence="2 3" id="KW-0449">Lipoprotein</keyword>
<dbReference type="NCBIfam" id="TIGR01845">
    <property type="entry name" value="outer_NodT"/>
    <property type="match status" value="1"/>
</dbReference>